<feature type="region of interest" description="Disordered" evidence="6">
    <location>
        <begin position="261"/>
        <end position="299"/>
    </location>
</feature>
<feature type="compositionally biased region" description="Acidic residues" evidence="6">
    <location>
        <begin position="187"/>
        <end position="200"/>
    </location>
</feature>
<feature type="compositionally biased region" description="Basic residues" evidence="6">
    <location>
        <begin position="261"/>
        <end position="270"/>
    </location>
</feature>
<feature type="compositionally biased region" description="Acidic residues" evidence="6">
    <location>
        <begin position="336"/>
        <end position="367"/>
    </location>
</feature>
<name>C1MT82_MICPC</name>
<dbReference type="GO" id="GO:0005634">
    <property type="term" value="C:nucleus"/>
    <property type="evidence" value="ECO:0007669"/>
    <property type="project" value="UniProtKB-SubCell"/>
</dbReference>
<evidence type="ECO:0000256" key="2">
    <source>
        <dbReference type="ARBA" id="ARBA00009947"/>
    </source>
</evidence>
<dbReference type="InterPro" id="IPR037231">
    <property type="entry name" value="NAP-like_sf"/>
</dbReference>
<feature type="region of interest" description="Disordered" evidence="6">
    <location>
        <begin position="177"/>
        <end position="205"/>
    </location>
</feature>
<dbReference type="OrthoDB" id="27325at2759"/>
<keyword evidence="4" id="KW-0539">Nucleus</keyword>
<sequence length="398" mass="44897">MKDVGAALPDEDDANDPDFASNVDQAQVAKALSQLQGNPGLVNALQHKLDDLVGMSSGFVESLHYKVRARVNALTTLQESHDELYEKYLDEKRALEAKYRDLYAPLYVKRAGIVKGAEDVDATPGEDDDETEEAPVGIPDFWLCALRNHEIFEQQITEKDEPALKFLNDITCTPLQDLPVDEKKKEEEDDDDEEEEEDDEPQRGFRLDFHFDENPYFSNEVLSKSYHMVDEEDPILESAEGTDIEWAQGKNLCVKVLRKKPKKGDKKGKPITKTEKADSFFNFFSPPDVPGEGDDLTEEEAEQLQDFMEMDYEMGAIIKEKIIPDAISWFTGEAKQDEDDSDYDDEDDDDESEDFDEDDEDDDSDDDAPARGRGRGKAKSKAPAGADDGEKPPECKQQ</sequence>
<dbReference type="FunFam" id="3.30.1120.90:FF:000005">
    <property type="entry name" value="Nucleosome assembly protein11"/>
    <property type="match status" value="1"/>
</dbReference>
<feature type="compositionally biased region" description="Basic and acidic residues" evidence="6">
    <location>
        <begin position="388"/>
        <end position="398"/>
    </location>
</feature>
<feature type="region of interest" description="Disordered" evidence="6">
    <location>
        <begin position="1"/>
        <end position="20"/>
    </location>
</feature>
<keyword evidence="8" id="KW-1185">Reference proteome</keyword>
<protein>
    <submittedName>
        <fullName evidence="7">Nucleosome/chromatin assembly complex protein</fullName>
    </submittedName>
</protein>
<evidence type="ECO:0000256" key="6">
    <source>
        <dbReference type="SAM" id="MobiDB-lite"/>
    </source>
</evidence>
<dbReference type="SUPFAM" id="SSF143113">
    <property type="entry name" value="NAP-like"/>
    <property type="match status" value="1"/>
</dbReference>
<dbReference type="PANTHER" id="PTHR11875">
    <property type="entry name" value="TESTIS-SPECIFIC Y-ENCODED PROTEIN"/>
    <property type="match status" value="1"/>
</dbReference>
<evidence type="ECO:0000256" key="5">
    <source>
        <dbReference type="RuleBase" id="RU003876"/>
    </source>
</evidence>
<comment type="subcellular location">
    <subcellularLocation>
        <location evidence="1">Nucleus</location>
    </subcellularLocation>
</comment>
<evidence type="ECO:0000313" key="7">
    <source>
        <dbReference type="EMBL" id="EEH56897.1"/>
    </source>
</evidence>
<evidence type="ECO:0000256" key="1">
    <source>
        <dbReference type="ARBA" id="ARBA00004123"/>
    </source>
</evidence>
<dbReference type="Gene3D" id="3.30.1120.90">
    <property type="entry name" value="Nucleosome assembly protein"/>
    <property type="match status" value="1"/>
</dbReference>
<comment type="similarity">
    <text evidence="2 5">Belongs to the nucleosome assembly protein (NAP) family.</text>
</comment>
<reference evidence="7 8" key="1">
    <citation type="journal article" date="2009" name="Science">
        <title>Green evolution and dynamic adaptations revealed by genomes of the marine picoeukaryotes Micromonas.</title>
        <authorList>
            <person name="Worden A.Z."/>
            <person name="Lee J.H."/>
            <person name="Mock T."/>
            <person name="Rouze P."/>
            <person name="Simmons M.P."/>
            <person name="Aerts A.L."/>
            <person name="Allen A.E."/>
            <person name="Cuvelier M.L."/>
            <person name="Derelle E."/>
            <person name="Everett M.V."/>
            <person name="Foulon E."/>
            <person name="Grimwood J."/>
            <person name="Gundlach H."/>
            <person name="Henrissat B."/>
            <person name="Napoli C."/>
            <person name="McDonald S.M."/>
            <person name="Parker M.S."/>
            <person name="Rombauts S."/>
            <person name="Salamov A."/>
            <person name="Von Dassow P."/>
            <person name="Badger J.H."/>
            <person name="Coutinho P.M."/>
            <person name="Demir E."/>
            <person name="Dubchak I."/>
            <person name="Gentemann C."/>
            <person name="Eikrem W."/>
            <person name="Gready J.E."/>
            <person name="John U."/>
            <person name="Lanier W."/>
            <person name="Lindquist E.A."/>
            <person name="Lucas S."/>
            <person name="Mayer K.F."/>
            <person name="Moreau H."/>
            <person name="Not F."/>
            <person name="Otillar R."/>
            <person name="Panaud O."/>
            <person name="Pangilinan J."/>
            <person name="Paulsen I."/>
            <person name="Piegu B."/>
            <person name="Poliakov A."/>
            <person name="Robbens S."/>
            <person name="Schmutz J."/>
            <person name="Toulza E."/>
            <person name="Wyss T."/>
            <person name="Zelensky A."/>
            <person name="Zhou K."/>
            <person name="Armbrust E.V."/>
            <person name="Bhattacharya D."/>
            <person name="Goodenough U.W."/>
            <person name="Van de Peer Y."/>
            <person name="Grigoriev I.V."/>
        </authorList>
    </citation>
    <scope>NUCLEOTIDE SEQUENCE [LARGE SCALE GENOMIC DNA]</scope>
    <source>
        <strain evidence="7 8">CCMP1545</strain>
    </source>
</reference>
<keyword evidence="3" id="KW-0143">Chaperone</keyword>
<dbReference type="InterPro" id="IPR002164">
    <property type="entry name" value="NAP_family"/>
</dbReference>
<evidence type="ECO:0000256" key="3">
    <source>
        <dbReference type="ARBA" id="ARBA00023186"/>
    </source>
</evidence>
<dbReference type="Gene3D" id="1.20.5.1500">
    <property type="match status" value="1"/>
</dbReference>
<evidence type="ECO:0000313" key="8">
    <source>
        <dbReference type="Proteomes" id="UP000001876"/>
    </source>
</evidence>
<dbReference type="GO" id="GO:0000724">
    <property type="term" value="P:double-strand break repair via homologous recombination"/>
    <property type="evidence" value="ECO:0007669"/>
    <property type="project" value="UniProtKB-ARBA"/>
</dbReference>
<dbReference type="STRING" id="564608.C1MT82"/>
<dbReference type="KEGG" id="mpp:MICPUCDRAFT_44287"/>
<dbReference type="RefSeq" id="XP_003058442.1">
    <property type="nucleotide sequence ID" value="XM_003058396.1"/>
</dbReference>
<dbReference type="Proteomes" id="UP000001876">
    <property type="component" value="Unassembled WGS sequence"/>
</dbReference>
<dbReference type="EMBL" id="GG663739">
    <property type="protein sequence ID" value="EEH56897.1"/>
    <property type="molecule type" value="Genomic_DNA"/>
</dbReference>
<feature type="region of interest" description="Disordered" evidence="6">
    <location>
        <begin position="330"/>
        <end position="398"/>
    </location>
</feature>
<dbReference type="GeneID" id="9684259"/>
<dbReference type="OMA" id="AAECKQN"/>
<accession>C1MT82</accession>
<evidence type="ECO:0000256" key="4">
    <source>
        <dbReference type="ARBA" id="ARBA00023242"/>
    </source>
</evidence>
<dbReference type="GO" id="GO:0042393">
    <property type="term" value="F:histone binding"/>
    <property type="evidence" value="ECO:0007669"/>
    <property type="project" value="UniProtKB-ARBA"/>
</dbReference>
<dbReference type="AlphaFoldDB" id="C1MT82"/>
<organism evidence="8">
    <name type="scientific">Micromonas pusilla (strain CCMP1545)</name>
    <name type="common">Picoplanktonic green alga</name>
    <dbReference type="NCBI Taxonomy" id="564608"/>
    <lineage>
        <taxon>Eukaryota</taxon>
        <taxon>Viridiplantae</taxon>
        <taxon>Chlorophyta</taxon>
        <taxon>Mamiellophyceae</taxon>
        <taxon>Mamiellales</taxon>
        <taxon>Mamiellaceae</taxon>
        <taxon>Micromonas</taxon>
    </lineage>
</organism>
<gene>
    <name evidence="7" type="ORF">MICPUCDRAFT_44287</name>
</gene>
<dbReference type="GO" id="GO:0006334">
    <property type="term" value="P:nucleosome assembly"/>
    <property type="evidence" value="ECO:0007669"/>
    <property type="project" value="InterPro"/>
</dbReference>
<proteinExistence type="inferred from homology"/>
<dbReference type="eggNOG" id="KOG1507">
    <property type="taxonomic scope" value="Eukaryota"/>
</dbReference>
<dbReference type="Pfam" id="PF00956">
    <property type="entry name" value="NAP"/>
    <property type="match status" value="1"/>
</dbReference>